<comment type="caution">
    <text evidence="4">The sequence shown here is derived from an EMBL/GenBank/DDBJ whole genome shotgun (WGS) entry which is preliminary data.</text>
</comment>
<feature type="domain" description="Thioredoxin" evidence="3">
    <location>
        <begin position="46"/>
        <end position="210"/>
    </location>
</feature>
<dbReference type="PROSITE" id="PS51257">
    <property type="entry name" value="PROKAR_LIPOPROTEIN"/>
    <property type="match status" value="1"/>
</dbReference>
<proteinExistence type="inferred from homology"/>
<dbReference type="InterPro" id="IPR013766">
    <property type="entry name" value="Thioredoxin_domain"/>
</dbReference>
<evidence type="ECO:0000313" key="4">
    <source>
        <dbReference type="EMBL" id="MFH6984085.1"/>
    </source>
</evidence>
<evidence type="ECO:0000259" key="3">
    <source>
        <dbReference type="PROSITE" id="PS51352"/>
    </source>
</evidence>
<dbReference type="PANTHER" id="PTHR12151">
    <property type="entry name" value="ELECTRON TRANSPORT PROTIN SCO1/SENC FAMILY MEMBER"/>
    <property type="match status" value="1"/>
</dbReference>
<dbReference type="Gene3D" id="3.40.30.10">
    <property type="entry name" value="Glutaredoxin"/>
    <property type="match status" value="1"/>
</dbReference>
<keyword evidence="5" id="KW-1185">Reference proteome</keyword>
<evidence type="ECO:0000256" key="1">
    <source>
        <dbReference type="ARBA" id="ARBA00010996"/>
    </source>
</evidence>
<dbReference type="CDD" id="cd02968">
    <property type="entry name" value="SCO"/>
    <property type="match status" value="1"/>
</dbReference>
<dbReference type="Proteomes" id="UP001610063">
    <property type="component" value="Unassembled WGS sequence"/>
</dbReference>
<dbReference type="EMBL" id="JBIPKE010000017">
    <property type="protein sequence ID" value="MFH6984085.1"/>
    <property type="molecule type" value="Genomic_DNA"/>
</dbReference>
<dbReference type="RefSeq" id="WP_395417510.1">
    <property type="nucleotide sequence ID" value="NZ_JBIPKE010000017.1"/>
</dbReference>
<evidence type="ECO:0000256" key="2">
    <source>
        <dbReference type="ARBA" id="ARBA00023008"/>
    </source>
</evidence>
<keyword evidence="2" id="KW-0186">Copper</keyword>
<evidence type="ECO:0000313" key="5">
    <source>
        <dbReference type="Proteomes" id="UP001610063"/>
    </source>
</evidence>
<accession>A0ABW7N8Z9</accession>
<comment type="similarity">
    <text evidence="1">Belongs to the SCO1/2 family.</text>
</comment>
<dbReference type="PANTHER" id="PTHR12151:SF25">
    <property type="entry name" value="LINALOOL DEHYDRATASE_ISOMERASE DOMAIN-CONTAINING PROTEIN"/>
    <property type="match status" value="1"/>
</dbReference>
<sequence length="217" mass="24607">MNKFNLLFLLGLTLYGCGEVKSNYELPILGRSEINESVVNGETVYDTIYHTIPDFQFVDQDSSLITNETFSGQVYVADFFFTSCPTICPVMKQQMLRVYEAYKDHPEVAILSHTIDPEYDTVALLHDFAERLGVSSDTWHFVTGDKDEIYDIAEKSYMVVANEDETAPGGFIHSGAFLLIDQQRRIRGVYDGTVPEQVDILIHDIARLTTKNTDEKL</sequence>
<dbReference type="InterPro" id="IPR036249">
    <property type="entry name" value="Thioredoxin-like_sf"/>
</dbReference>
<dbReference type="SUPFAM" id="SSF52833">
    <property type="entry name" value="Thioredoxin-like"/>
    <property type="match status" value="1"/>
</dbReference>
<gene>
    <name evidence="4" type="ORF">ACHKAR_11585</name>
</gene>
<dbReference type="InterPro" id="IPR003782">
    <property type="entry name" value="SCO1/SenC"/>
</dbReference>
<dbReference type="Pfam" id="PF02630">
    <property type="entry name" value="SCO1-SenC"/>
    <property type="match status" value="1"/>
</dbReference>
<dbReference type="PROSITE" id="PS51352">
    <property type="entry name" value="THIOREDOXIN_2"/>
    <property type="match status" value="1"/>
</dbReference>
<protein>
    <submittedName>
        <fullName evidence="4">SCO family protein</fullName>
    </submittedName>
</protein>
<reference evidence="4 5" key="1">
    <citation type="journal article" date="2013" name="Int. J. Syst. Evol. Microbiol.">
        <title>Marinoscillum luteum sp. nov., isolated from marine sediment.</title>
        <authorList>
            <person name="Cha I.T."/>
            <person name="Park S.J."/>
            <person name="Kim S.J."/>
            <person name="Kim J.G."/>
            <person name="Jung M.Y."/>
            <person name="Shin K.S."/>
            <person name="Kwon K.K."/>
            <person name="Yang S.H."/>
            <person name="Seo Y.S."/>
            <person name="Rhee S.K."/>
        </authorList>
    </citation>
    <scope>NUCLEOTIDE SEQUENCE [LARGE SCALE GENOMIC DNA]</scope>
    <source>
        <strain evidence="4 5">KCTC 23939</strain>
    </source>
</reference>
<organism evidence="4 5">
    <name type="scientific">Marinoscillum luteum</name>
    <dbReference type="NCBI Taxonomy" id="861051"/>
    <lineage>
        <taxon>Bacteria</taxon>
        <taxon>Pseudomonadati</taxon>
        <taxon>Bacteroidota</taxon>
        <taxon>Cytophagia</taxon>
        <taxon>Cytophagales</taxon>
        <taxon>Reichenbachiellaceae</taxon>
        <taxon>Marinoscillum</taxon>
    </lineage>
</organism>
<name>A0ABW7N8Z9_9BACT</name>